<comment type="caution">
    <text evidence="1">The sequence shown here is derived from an EMBL/GenBank/DDBJ whole genome shotgun (WGS) entry which is preliminary data.</text>
</comment>
<evidence type="ECO:0000313" key="1">
    <source>
        <dbReference type="EMBL" id="ERJ95217.1"/>
    </source>
</evidence>
<protein>
    <submittedName>
        <fullName evidence="1">Uncharacterized protein</fullName>
    </submittedName>
</protein>
<organism evidence="1 2">
    <name type="scientific">Ruminococcus callidus ATCC 27760</name>
    <dbReference type="NCBI Taxonomy" id="411473"/>
    <lineage>
        <taxon>Bacteria</taxon>
        <taxon>Bacillati</taxon>
        <taxon>Bacillota</taxon>
        <taxon>Clostridia</taxon>
        <taxon>Eubacteriales</taxon>
        <taxon>Oscillospiraceae</taxon>
        <taxon>Ruminococcus</taxon>
    </lineage>
</organism>
<sequence>MYDKVLLHATEKSRFCQNYGGTAKTGLFFGGIIEKNNADFVDNTAKIRYNVGEQK</sequence>
<dbReference type="STRING" id="411473.RUMCAL_01669"/>
<evidence type="ECO:0000313" key="2">
    <source>
        <dbReference type="Proteomes" id="UP000016662"/>
    </source>
</evidence>
<dbReference type="HOGENOM" id="CLU_3029687_0_0_9"/>
<dbReference type="AlphaFoldDB" id="U2KSF7"/>
<name>U2KSF7_9FIRM</name>
<dbReference type="Proteomes" id="UP000016662">
    <property type="component" value="Unassembled WGS sequence"/>
</dbReference>
<dbReference type="PATRIC" id="fig|411473.3.peg.1363"/>
<proteinExistence type="predicted"/>
<dbReference type="EMBL" id="AWVF01000211">
    <property type="protein sequence ID" value="ERJ95217.1"/>
    <property type="molecule type" value="Genomic_DNA"/>
</dbReference>
<keyword evidence="2" id="KW-1185">Reference proteome</keyword>
<accession>U2KSF7</accession>
<gene>
    <name evidence="1" type="ORF">RUMCAL_01669</name>
</gene>
<reference evidence="1 2" key="1">
    <citation type="submission" date="2013-07" db="EMBL/GenBank/DDBJ databases">
        <authorList>
            <person name="Weinstock G."/>
            <person name="Sodergren E."/>
            <person name="Wylie T."/>
            <person name="Fulton L."/>
            <person name="Fulton R."/>
            <person name="Fronick C."/>
            <person name="O'Laughlin M."/>
            <person name="Godfrey J."/>
            <person name="Miner T."/>
            <person name="Herter B."/>
            <person name="Appelbaum E."/>
            <person name="Cordes M."/>
            <person name="Lek S."/>
            <person name="Wollam A."/>
            <person name="Pepin K.H."/>
            <person name="Palsikar V.B."/>
            <person name="Mitreva M."/>
            <person name="Wilson R.K."/>
        </authorList>
    </citation>
    <scope>NUCLEOTIDE SEQUENCE [LARGE SCALE GENOMIC DNA]</scope>
    <source>
        <strain evidence="1 2">ATCC 27760</strain>
    </source>
</reference>